<proteinExistence type="inferred from homology"/>
<dbReference type="InterPro" id="IPR058163">
    <property type="entry name" value="LysR-type_TF_proteobact-type"/>
</dbReference>
<feature type="domain" description="HTH lysR-type" evidence="5">
    <location>
        <begin position="1"/>
        <end position="58"/>
    </location>
</feature>
<reference evidence="6 7" key="1">
    <citation type="journal article" date="2017" name="Int. J. Syst. Evol. Microbiol.">
        <title>Marinicauda algicola sp. nov., isolated from a marine red alga Rhodosorus marinus.</title>
        <authorList>
            <person name="Jeong S.E."/>
            <person name="Jeon S.H."/>
            <person name="Chun B.H."/>
            <person name="Kim D.W."/>
            <person name="Jeon C.O."/>
        </authorList>
    </citation>
    <scope>NUCLEOTIDE SEQUENCE [LARGE SCALE GENOMIC DNA]</scope>
    <source>
        <strain evidence="6 7">JCM 31718</strain>
    </source>
</reference>
<evidence type="ECO:0000256" key="3">
    <source>
        <dbReference type="ARBA" id="ARBA00023125"/>
    </source>
</evidence>
<dbReference type="EMBL" id="SRXW01000003">
    <property type="protein sequence ID" value="TGY88338.1"/>
    <property type="molecule type" value="Genomic_DNA"/>
</dbReference>
<dbReference type="InterPro" id="IPR036390">
    <property type="entry name" value="WH_DNA-bd_sf"/>
</dbReference>
<dbReference type="GO" id="GO:0003700">
    <property type="term" value="F:DNA-binding transcription factor activity"/>
    <property type="evidence" value="ECO:0007669"/>
    <property type="project" value="InterPro"/>
</dbReference>
<dbReference type="SUPFAM" id="SSF46785">
    <property type="entry name" value="Winged helix' DNA-binding domain"/>
    <property type="match status" value="1"/>
</dbReference>
<dbReference type="PROSITE" id="PS50931">
    <property type="entry name" value="HTH_LYSR"/>
    <property type="match status" value="1"/>
</dbReference>
<keyword evidence="4" id="KW-0804">Transcription</keyword>
<gene>
    <name evidence="6" type="ORF">E5163_10990</name>
</gene>
<accession>A0A4S2GZC1</accession>
<protein>
    <submittedName>
        <fullName evidence="6">LysR family transcriptional regulator</fullName>
    </submittedName>
</protein>
<dbReference type="GO" id="GO:0006351">
    <property type="term" value="P:DNA-templated transcription"/>
    <property type="evidence" value="ECO:0007669"/>
    <property type="project" value="TreeGrafter"/>
</dbReference>
<evidence type="ECO:0000313" key="6">
    <source>
        <dbReference type="EMBL" id="TGY88338.1"/>
    </source>
</evidence>
<evidence type="ECO:0000256" key="4">
    <source>
        <dbReference type="ARBA" id="ARBA00023163"/>
    </source>
</evidence>
<evidence type="ECO:0000259" key="5">
    <source>
        <dbReference type="PROSITE" id="PS50931"/>
    </source>
</evidence>
<evidence type="ECO:0000256" key="1">
    <source>
        <dbReference type="ARBA" id="ARBA00009437"/>
    </source>
</evidence>
<dbReference type="GO" id="GO:0043565">
    <property type="term" value="F:sequence-specific DNA binding"/>
    <property type="evidence" value="ECO:0007669"/>
    <property type="project" value="TreeGrafter"/>
</dbReference>
<comment type="similarity">
    <text evidence="1">Belongs to the LysR transcriptional regulatory family.</text>
</comment>
<keyword evidence="7" id="KW-1185">Reference proteome</keyword>
<evidence type="ECO:0000256" key="2">
    <source>
        <dbReference type="ARBA" id="ARBA00023015"/>
    </source>
</evidence>
<dbReference type="Proteomes" id="UP000308054">
    <property type="component" value="Unassembled WGS sequence"/>
</dbReference>
<dbReference type="InterPro" id="IPR005119">
    <property type="entry name" value="LysR_subst-bd"/>
</dbReference>
<dbReference type="InterPro" id="IPR036388">
    <property type="entry name" value="WH-like_DNA-bd_sf"/>
</dbReference>
<dbReference type="PANTHER" id="PTHR30537">
    <property type="entry name" value="HTH-TYPE TRANSCRIPTIONAL REGULATOR"/>
    <property type="match status" value="1"/>
</dbReference>
<keyword evidence="3" id="KW-0238">DNA-binding</keyword>
<organism evidence="6 7">
    <name type="scientific">Marinicauda algicola</name>
    <dbReference type="NCBI Taxonomy" id="2029849"/>
    <lineage>
        <taxon>Bacteria</taxon>
        <taxon>Pseudomonadati</taxon>
        <taxon>Pseudomonadota</taxon>
        <taxon>Alphaproteobacteria</taxon>
        <taxon>Maricaulales</taxon>
        <taxon>Maricaulaceae</taxon>
        <taxon>Marinicauda</taxon>
    </lineage>
</organism>
<sequence length="297" mass="33108">MDWDKLKTFHAAAEAGSLTRAAEALHLSQSAVSRQISALETELGVKLFHRHARGLITTEPGRLLFEATQEIAAKIAFAEAQVQDSRDEPTGVLRVTAPTALGAIWLAPRLARFHEAFPLIRVRLLLADHELDIANLEADVAIRPWPATQNDLIQRKLMDVSQHLYASPVYLARRGTPEGPGDLDRHAMIAYGPRHLAPIPNLNWHLVLGREKGAKPREAVIEANTINGIMKATEAGLGLSGLPDYVARENEKLTRVLPEIDGPKFEVYFVYPEELKGSRRVTAFREFMIEEVKRWLG</sequence>
<dbReference type="RefSeq" id="WP_135996184.1">
    <property type="nucleotide sequence ID" value="NZ_CP071057.1"/>
</dbReference>
<dbReference type="Gene3D" id="1.10.10.10">
    <property type="entry name" value="Winged helix-like DNA-binding domain superfamily/Winged helix DNA-binding domain"/>
    <property type="match status" value="1"/>
</dbReference>
<dbReference type="Pfam" id="PF00126">
    <property type="entry name" value="HTH_1"/>
    <property type="match status" value="1"/>
</dbReference>
<dbReference type="OrthoDB" id="7624726at2"/>
<dbReference type="InterPro" id="IPR000847">
    <property type="entry name" value="LysR_HTH_N"/>
</dbReference>
<dbReference type="AlphaFoldDB" id="A0A4S2GZC1"/>
<dbReference type="CDD" id="cd08422">
    <property type="entry name" value="PBP2_CrgA_like"/>
    <property type="match status" value="1"/>
</dbReference>
<dbReference type="SUPFAM" id="SSF53850">
    <property type="entry name" value="Periplasmic binding protein-like II"/>
    <property type="match status" value="1"/>
</dbReference>
<dbReference type="PANTHER" id="PTHR30537:SF20">
    <property type="entry name" value="TRANSCRIPTIONAL REGULATORY PROTEIN"/>
    <property type="match status" value="1"/>
</dbReference>
<dbReference type="Gene3D" id="3.40.190.290">
    <property type="match status" value="1"/>
</dbReference>
<name>A0A4S2GZC1_9PROT</name>
<dbReference type="PRINTS" id="PR00039">
    <property type="entry name" value="HTHLYSR"/>
</dbReference>
<keyword evidence="2" id="KW-0805">Transcription regulation</keyword>
<comment type="caution">
    <text evidence="6">The sequence shown here is derived from an EMBL/GenBank/DDBJ whole genome shotgun (WGS) entry which is preliminary data.</text>
</comment>
<evidence type="ECO:0000313" key="7">
    <source>
        <dbReference type="Proteomes" id="UP000308054"/>
    </source>
</evidence>
<dbReference type="FunFam" id="1.10.10.10:FF:000001">
    <property type="entry name" value="LysR family transcriptional regulator"/>
    <property type="match status" value="1"/>
</dbReference>
<dbReference type="Pfam" id="PF03466">
    <property type="entry name" value="LysR_substrate"/>
    <property type="match status" value="1"/>
</dbReference>